<dbReference type="Pfam" id="PF12937">
    <property type="entry name" value="F-box-like"/>
    <property type="match status" value="1"/>
</dbReference>
<dbReference type="InterPro" id="IPR001810">
    <property type="entry name" value="F-box_dom"/>
</dbReference>
<name>A0AAD7J034_9AGAR</name>
<feature type="domain" description="F-box" evidence="1">
    <location>
        <begin position="88"/>
        <end position="141"/>
    </location>
</feature>
<sequence length="423" mass="47876">MRQTIIYPNVDSNSTQFHSILCPSIERALRLKSSALVAFMSRALAECRANLSRIRAEISRLERSLGPLRIAEKVIQEQLQSYRYPVMTLPNEITAEIFTQFLPPYPLCPPATGPSSPTLFTHVCRKWRDVALTTPSLWRAIKVSFWDDRWRRFEGGPGVLNLEQKINLVKSWLSRSGSCPLSIQMDVTRFIIPPHEFLAELYLHRTRWEYVDFVLPRVYNTFLRGPMPSLRALNLDIRGHEAVGTTGTGLTTRDVPRLRAVTLVSLFAIDLPWAQLTSLTLRAGSPDWFDILAQCVNLIECELAFFFVPSQVPGIKLGSLESLTLRRLYQHGMMPRPSLDIFTLPALRALQVPDACLGFEPIPTLASFISRSGCDLEEVRIDGVEVERRSLYRQSFPAVPVLRFCSGNQDDTWDNSSTNPAEG</sequence>
<organism evidence="2 3">
    <name type="scientific">Mycena maculata</name>
    <dbReference type="NCBI Taxonomy" id="230809"/>
    <lineage>
        <taxon>Eukaryota</taxon>
        <taxon>Fungi</taxon>
        <taxon>Dikarya</taxon>
        <taxon>Basidiomycota</taxon>
        <taxon>Agaricomycotina</taxon>
        <taxon>Agaricomycetes</taxon>
        <taxon>Agaricomycetidae</taxon>
        <taxon>Agaricales</taxon>
        <taxon>Marasmiineae</taxon>
        <taxon>Mycenaceae</taxon>
        <taxon>Mycena</taxon>
    </lineage>
</organism>
<keyword evidence="3" id="KW-1185">Reference proteome</keyword>
<evidence type="ECO:0000313" key="2">
    <source>
        <dbReference type="EMBL" id="KAJ7753075.1"/>
    </source>
</evidence>
<reference evidence="2" key="1">
    <citation type="submission" date="2023-03" db="EMBL/GenBank/DDBJ databases">
        <title>Massive genome expansion in bonnet fungi (Mycena s.s.) driven by repeated elements and novel gene families across ecological guilds.</title>
        <authorList>
            <consortium name="Lawrence Berkeley National Laboratory"/>
            <person name="Harder C.B."/>
            <person name="Miyauchi S."/>
            <person name="Viragh M."/>
            <person name="Kuo A."/>
            <person name="Thoen E."/>
            <person name="Andreopoulos B."/>
            <person name="Lu D."/>
            <person name="Skrede I."/>
            <person name="Drula E."/>
            <person name="Henrissat B."/>
            <person name="Morin E."/>
            <person name="Kohler A."/>
            <person name="Barry K."/>
            <person name="LaButti K."/>
            <person name="Morin E."/>
            <person name="Salamov A."/>
            <person name="Lipzen A."/>
            <person name="Mereny Z."/>
            <person name="Hegedus B."/>
            <person name="Baldrian P."/>
            <person name="Stursova M."/>
            <person name="Weitz H."/>
            <person name="Taylor A."/>
            <person name="Grigoriev I.V."/>
            <person name="Nagy L.G."/>
            <person name="Martin F."/>
            <person name="Kauserud H."/>
        </authorList>
    </citation>
    <scope>NUCLEOTIDE SEQUENCE</scope>
    <source>
        <strain evidence="2">CBHHK188m</strain>
    </source>
</reference>
<dbReference type="Gene3D" id="1.20.1280.50">
    <property type="match status" value="1"/>
</dbReference>
<protein>
    <recommendedName>
        <fullName evidence="1">F-box domain-containing protein</fullName>
    </recommendedName>
</protein>
<dbReference type="AlphaFoldDB" id="A0AAD7J034"/>
<proteinExistence type="predicted"/>
<accession>A0AAD7J034</accession>
<gene>
    <name evidence="2" type="ORF">DFH07DRAFT_824530</name>
</gene>
<comment type="caution">
    <text evidence="2">The sequence shown here is derived from an EMBL/GenBank/DDBJ whole genome shotgun (WGS) entry which is preliminary data.</text>
</comment>
<dbReference type="EMBL" id="JARJLG010000072">
    <property type="protein sequence ID" value="KAJ7753075.1"/>
    <property type="molecule type" value="Genomic_DNA"/>
</dbReference>
<evidence type="ECO:0000259" key="1">
    <source>
        <dbReference type="Pfam" id="PF12937"/>
    </source>
</evidence>
<dbReference type="Proteomes" id="UP001215280">
    <property type="component" value="Unassembled WGS sequence"/>
</dbReference>
<evidence type="ECO:0000313" key="3">
    <source>
        <dbReference type="Proteomes" id="UP001215280"/>
    </source>
</evidence>